<dbReference type="AlphaFoldDB" id="A0A2Z7B464"/>
<evidence type="ECO:0000313" key="2">
    <source>
        <dbReference type="EMBL" id="KZV26367.1"/>
    </source>
</evidence>
<evidence type="ECO:0000256" key="1">
    <source>
        <dbReference type="SAM" id="MobiDB-lite"/>
    </source>
</evidence>
<gene>
    <name evidence="2" type="ORF">F511_38001</name>
</gene>
<feature type="region of interest" description="Disordered" evidence="1">
    <location>
        <begin position="1"/>
        <end position="29"/>
    </location>
</feature>
<dbReference type="Proteomes" id="UP000250235">
    <property type="component" value="Unassembled WGS sequence"/>
</dbReference>
<name>A0A2Z7B464_9LAMI</name>
<organism evidence="2 3">
    <name type="scientific">Dorcoceras hygrometricum</name>
    <dbReference type="NCBI Taxonomy" id="472368"/>
    <lineage>
        <taxon>Eukaryota</taxon>
        <taxon>Viridiplantae</taxon>
        <taxon>Streptophyta</taxon>
        <taxon>Embryophyta</taxon>
        <taxon>Tracheophyta</taxon>
        <taxon>Spermatophyta</taxon>
        <taxon>Magnoliopsida</taxon>
        <taxon>eudicotyledons</taxon>
        <taxon>Gunneridae</taxon>
        <taxon>Pentapetalae</taxon>
        <taxon>asterids</taxon>
        <taxon>lamiids</taxon>
        <taxon>Lamiales</taxon>
        <taxon>Gesneriaceae</taxon>
        <taxon>Didymocarpoideae</taxon>
        <taxon>Trichosporeae</taxon>
        <taxon>Loxocarpinae</taxon>
        <taxon>Dorcoceras</taxon>
    </lineage>
</organism>
<feature type="compositionally biased region" description="Basic and acidic residues" evidence="1">
    <location>
        <begin position="17"/>
        <end position="28"/>
    </location>
</feature>
<evidence type="ECO:0000313" key="3">
    <source>
        <dbReference type="Proteomes" id="UP000250235"/>
    </source>
</evidence>
<reference evidence="2 3" key="1">
    <citation type="journal article" date="2015" name="Proc. Natl. Acad. Sci. U.S.A.">
        <title>The resurrection genome of Boea hygrometrica: A blueprint for survival of dehydration.</title>
        <authorList>
            <person name="Xiao L."/>
            <person name="Yang G."/>
            <person name="Zhang L."/>
            <person name="Yang X."/>
            <person name="Zhao S."/>
            <person name="Ji Z."/>
            <person name="Zhou Q."/>
            <person name="Hu M."/>
            <person name="Wang Y."/>
            <person name="Chen M."/>
            <person name="Xu Y."/>
            <person name="Jin H."/>
            <person name="Xiao X."/>
            <person name="Hu G."/>
            <person name="Bao F."/>
            <person name="Hu Y."/>
            <person name="Wan P."/>
            <person name="Li L."/>
            <person name="Deng X."/>
            <person name="Kuang T."/>
            <person name="Xiang C."/>
            <person name="Zhu J.K."/>
            <person name="Oliver M.J."/>
            <person name="He Y."/>
        </authorList>
    </citation>
    <scope>NUCLEOTIDE SEQUENCE [LARGE SCALE GENOMIC DNA]</scope>
    <source>
        <strain evidence="3">cv. XS01</strain>
    </source>
</reference>
<dbReference type="EMBL" id="KV011277">
    <property type="protein sequence ID" value="KZV26367.1"/>
    <property type="molecule type" value="Genomic_DNA"/>
</dbReference>
<keyword evidence="3" id="KW-1185">Reference proteome</keyword>
<protein>
    <submittedName>
        <fullName evidence="2">Uncharacterized protein</fullName>
    </submittedName>
</protein>
<accession>A0A2Z7B464</accession>
<sequence>MREGSAQRRPTTAQRLALDKASDARPAMRDQLCAASDARPARKSRAILHARERRRRTRRRPAAVPKFFLFFDLKFEIRYNKAIIVLIRSEPGSDTTVGEPWRIRITPPSEAAEEQKLGRETINTIQNKHNMTFIGCFSGLPFWRLGAWLRPVSRGNRHFTVGGGRLRQSGPRPEGILLRQPALEGLKRSARTDSPRQVGRNKFPRIKAAVAAAAAAFEERRGGGY</sequence>
<proteinExistence type="predicted"/>